<dbReference type="Proteomes" id="UP000031501">
    <property type="component" value="Chromosome"/>
</dbReference>
<evidence type="ECO:0000313" key="2">
    <source>
        <dbReference type="EMBL" id="ASN24784.1"/>
    </source>
</evidence>
<sequence>MSTEASARPSTSTAPTARRLWTRARGFVLAAVLILAAAIAMAAVRSTTRHGTLDPRSADPYGSRAVAQLLADRGVSTRVVTTLGAARAATGPDTTLLVAVPDLLTSGQQTRLHEATETSGGRTVLVAAGSPSVEQLAPGVIADPADSVHSTLAPGCTLPEARRAGTADTGGIRYTTTHLDADSCYPSERLATLVRIPAASGGGDTVVLGAPDILYNDRLDKQGNASLALQLLGSRPHLVWYLPSLSDSAATDTGDRKDFLDLLPSGWLWGTLQLFIAAALAAFWRARRFGPLVTERLPVAIRASETTEGRARLYRKANARDRAAAALRSSTRTRLAPLVGIPVTRAHSPEALLPALSAHLSGGGTALHSLLFGPPPGDDAALIALTDQLDALEREVRRS</sequence>
<dbReference type="OrthoDB" id="5241668at2"/>
<proteinExistence type="predicted"/>
<dbReference type="STRING" id="1355015.LK06_011760"/>
<evidence type="ECO:0000259" key="1">
    <source>
        <dbReference type="Pfam" id="PF14258"/>
    </source>
</evidence>
<dbReference type="AlphaFoldDB" id="A0A221NXZ1"/>
<dbReference type="EMBL" id="CP022433">
    <property type="protein sequence ID" value="ASN24784.1"/>
    <property type="molecule type" value="Genomic_DNA"/>
</dbReference>
<evidence type="ECO:0000313" key="3">
    <source>
        <dbReference type="Proteomes" id="UP000031501"/>
    </source>
</evidence>
<gene>
    <name evidence="2" type="ORF">LK07_12890</name>
</gene>
<protein>
    <submittedName>
        <fullName evidence="2">DUF4350 domain-containing protein</fullName>
    </submittedName>
</protein>
<accession>A0A221NXZ1</accession>
<reference evidence="2 3" key="1">
    <citation type="submission" date="2017-07" db="EMBL/GenBank/DDBJ databases">
        <title>Genome sequence of Streptomyces pluripotens MUSC 137T.</title>
        <authorList>
            <person name="Ser H.-L."/>
            <person name="Lee L.-H."/>
        </authorList>
    </citation>
    <scope>NUCLEOTIDE SEQUENCE [LARGE SCALE GENOMIC DNA]</scope>
    <source>
        <strain evidence="2 3">MUSC 137</strain>
    </source>
</reference>
<feature type="domain" description="DUF4350" evidence="1">
    <location>
        <begin position="55"/>
        <end position="232"/>
    </location>
</feature>
<dbReference type="KEGG" id="splu:LK06_011760"/>
<dbReference type="RefSeq" id="WP_039647884.1">
    <property type="nucleotide sequence ID" value="NZ_CP021080.1"/>
</dbReference>
<dbReference type="InterPro" id="IPR025646">
    <property type="entry name" value="DUF4350"/>
</dbReference>
<organism evidence="2 3">
    <name type="scientific">Streptomyces pluripotens</name>
    <dbReference type="NCBI Taxonomy" id="1355015"/>
    <lineage>
        <taxon>Bacteria</taxon>
        <taxon>Bacillati</taxon>
        <taxon>Actinomycetota</taxon>
        <taxon>Actinomycetes</taxon>
        <taxon>Kitasatosporales</taxon>
        <taxon>Streptomycetaceae</taxon>
        <taxon>Streptomyces</taxon>
    </lineage>
</organism>
<keyword evidence="3" id="KW-1185">Reference proteome</keyword>
<name>A0A221NXZ1_9ACTN</name>
<dbReference type="Pfam" id="PF14258">
    <property type="entry name" value="DUF4350"/>
    <property type="match status" value="1"/>
</dbReference>